<dbReference type="InterPro" id="IPR011009">
    <property type="entry name" value="Kinase-like_dom_sf"/>
</dbReference>
<dbReference type="InterPro" id="IPR017441">
    <property type="entry name" value="Protein_kinase_ATP_BS"/>
</dbReference>
<evidence type="ECO:0000256" key="5">
    <source>
        <dbReference type="ARBA" id="ARBA00022777"/>
    </source>
</evidence>
<comment type="catalytic activity">
    <reaction evidence="8">
        <text>L-seryl-[protein] + ATP = O-phospho-L-seryl-[protein] + ADP + H(+)</text>
        <dbReference type="Rhea" id="RHEA:17989"/>
        <dbReference type="Rhea" id="RHEA-COMP:9863"/>
        <dbReference type="Rhea" id="RHEA-COMP:11604"/>
        <dbReference type="ChEBI" id="CHEBI:15378"/>
        <dbReference type="ChEBI" id="CHEBI:29999"/>
        <dbReference type="ChEBI" id="CHEBI:30616"/>
        <dbReference type="ChEBI" id="CHEBI:83421"/>
        <dbReference type="ChEBI" id="CHEBI:456216"/>
        <dbReference type="EC" id="2.7.11.22"/>
    </reaction>
</comment>
<feature type="domain" description="Protein kinase" evidence="12">
    <location>
        <begin position="68"/>
        <end position="359"/>
    </location>
</feature>
<keyword evidence="6 9" id="KW-0067">ATP-binding</keyword>
<feature type="compositionally biased region" description="Basic and acidic residues" evidence="11">
    <location>
        <begin position="366"/>
        <end position="401"/>
    </location>
</feature>
<protein>
    <submittedName>
        <fullName evidence="13">Kinase-like protein</fullName>
    </submittedName>
</protein>
<feature type="region of interest" description="Disordered" evidence="11">
    <location>
        <begin position="1"/>
        <end position="20"/>
    </location>
</feature>
<dbReference type="SMART" id="SM00220">
    <property type="entry name" value="S_TKc"/>
    <property type="match status" value="1"/>
</dbReference>
<dbReference type="InterPro" id="IPR000719">
    <property type="entry name" value="Prot_kinase_dom"/>
</dbReference>
<dbReference type="PANTHER" id="PTHR24056">
    <property type="entry name" value="CELL DIVISION PROTEIN KINASE"/>
    <property type="match status" value="1"/>
</dbReference>
<feature type="region of interest" description="Disordered" evidence="11">
    <location>
        <begin position="36"/>
        <end position="56"/>
    </location>
</feature>
<evidence type="ECO:0000313" key="14">
    <source>
        <dbReference type="Proteomes" id="UP000799291"/>
    </source>
</evidence>
<feature type="binding site" evidence="9">
    <location>
        <position position="99"/>
    </location>
    <ligand>
        <name>ATP</name>
        <dbReference type="ChEBI" id="CHEBI:30616"/>
    </ligand>
</feature>
<evidence type="ECO:0000256" key="7">
    <source>
        <dbReference type="ARBA" id="ARBA00047811"/>
    </source>
</evidence>
<dbReference type="PROSITE" id="PS00108">
    <property type="entry name" value="PROTEIN_KINASE_ST"/>
    <property type="match status" value="1"/>
</dbReference>
<name>A0A6G1J3K4_9PLEO</name>
<dbReference type="AlphaFoldDB" id="A0A6G1J3K4"/>
<feature type="compositionally biased region" description="Polar residues" evidence="11">
    <location>
        <begin position="36"/>
        <end position="47"/>
    </location>
</feature>
<sequence length="407" mass="45186">MAVSPVLSPKPNPPGTKATTNASKAKALAILNHSRSVSSPIAPSAATTPGDGGQDLAEQMNDEVRRQFVSGSRLGEGTYAIVYRGHFRSDPSKLVAIKKMKLNAEFKDGITLDSIREMRHLCELDHPNIIKLYAVFTTKDQNISLVLEHLPRGDLEGLWKDHSIMYGGADIKSWSNMLCQAVWFCHESRVLHRDIKGNNLLIAADNTLKLADFGLARGFADPGRPMTSNVITRFYRPPELLLGSQHYGGCVDIWSTACVIAELALRDFFLPSETDLAQLSVITDVFGIPTETDWPGISSLRHWEVNFKSAAPKRPQPLSFWRQRLPLLGDDGIDLLRGMMAMDPAKRLSAEQVLKHAYWTNYPRPTKKEDLPRQGDGEKKMGEDLKRAGGELESGRTDKVARKLNFG</sequence>
<dbReference type="FunFam" id="1.10.510.10:FF:000624">
    <property type="entry name" value="Mitogen-activated protein kinase"/>
    <property type="match status" value="1"/>
</dbReference>
<feature type="region of interest" description="Disordered" evidence="11">
    <location>
        <begin position="364"/>
        <end position="407"/>
    </location>
</feature>
<reference evidence="13" key="1">
    <citation type="journal article" date="2020" name="Stud. Mycol.">
        <title>101 Dothideomycetes genomes: a test case for predicting lifestyles and emergence of pathogens.</title>
        <authorList>
            <person name="Haridas S."/>
            <person name="Albert R."/>
            <person name="Binder M."/>
            <person name="Bloem J."/>
            <person name="Labutti K."/>
            <person name="Salamov A."/>
            <person name="Andreopoulos B."/>
            <person name="Baker S."/>
            <person name="Barry K."/>
            <person name="Bills G."/>
            <person name="Bluhm B."/>
            <person name="Cannon C."/>
            <person name="Castanera R."/>
            <person name="Culley D."/>
            <person name="Daum C."/>
            <person name="Ezra D."/>
            <person name="Gonzalez J."/>
            <person name="Henrissat B."/>
            <person name="Kuo A."/>
            <person name="Liang C."/>
            <person name="Lipzen A."/>
            <person name="Lutzoni F."/>
            <person name="Magnuson J."/>
            <person name="Mondo S."/>
            <person name="Nolan M."/>
            <person name="Ohm R."/>
            <person name="Pangilinan J."/>
            <person name="Park H.-J."/>
            <person name="Ramirez L."/>
            <person name="Alfaro M."/>
            <person name="Sun H."/>
            <person name="Tritt A."/>
            <person name="Yoshinaga Y."/>
            <person name="Zwiers L.-H."/>
            <person name="Turgeon B."/>
            <person name="Goodwin S."/>
            <person name="Spatafora J."/>
            <person name="Crous P."/>
            <person name="Grigoriev I."/>
        </authorList>
    </citation>
    <scope>NUCLEOTIDE SEQUENCE</scope>
    <source>
        <strain evidence="13">CBS 122367</strain>
    </source>
</reference>
<evidence type="ECO:0000259" key="12">
    <source>
        <dbReference type="PROSITE" id="PS50011"/>
    </source>
</evidence>
<dbReference type="Gene3D" id="1.10.510.10">
    <property type="entry name" value="Transferase(Phosphotransferase) domain 1"/>
    <property type="match status" value="1"/>
</dbReference>
<proteinExistence type="inferred from homology"/>
<evidence type="ECO:0000256" key="6">
    <source>
        <dbReference type="ARBA" id="ARBA00022840"/>
    </source>
</evidence>
<evidence type="ECO:0000256" key="9">
    <source>
        <dbReference type="PROSITE-ProRule" id="PRU10141"/>
    </source>
</evidence>
<dbReference type="Pfam" id="PF00069">
    <property type="entry name" value="Pkinase"/>
    <property type="match status" value="1"/>
</dbReference>
<dbReference type="InterPro" id="IPR008271">
    <property type="entry name" value="Ser/Thr_kinase_AS"/>
</dbReference>
<keyword evidence="4 9" id="KW-0547">Nucleotide-binding</keyword>
<keyword evidence="3" id="KW-0808">Transferase</keyword>
<gene>
    <name evidence="13" type="ORF">K458DRAFT_477590</name>
</gene>
<evidence type="ECO:0000256" key="8">
    <source>
        <dbReference type="ARBA" id="ARBA00048367"/>
    </source>
</evidence>
<accession>A0A6G1J3K4</accession>
<evidence type="ECO:0000256" key="4">
    <source>
        <dbReference type="ARBA" id="ARBA00022741"/>
    </source>
</evidence>
<keyword evidence="5 13" id="KW-0418">Kinase</keyword>
<dbReference type="Gene3D" id="3.30.200.20">
    <property type="entry name" value="Phosphorylase Kinase, domain 1"/>
    <property type="match status" value="1"/>
</dbReference>
<dbReference type="GO" id="GO:0004693">
    <property type="term" value="F:cyclin-dependent protein serine/threonine kinase activity"/>
    <property type="evidence" value="ECO:0007669"/>
    <property type="project" value="UniProtKB-EC"/>
</dbReference>
<comment type="catalytic activity">
    <reaction evidence="7">
        <text>L-threonyl-[protein] + ATP = O-phospho-L-threonyl-[protein] + ADP + H(+)</text>
        <dbReference type="Rhea" id="RHEA:46608"/>
        <dbReference type="Rhea" id="RHEA-COMP:11060"/>
        <dbReference type="Rhea" id="RHEA-COMP:11605"/>
        <dbReference type="ChEBI" id="CHEBI:15378"/>
        <dbReference type="ChEBI" id="CHEBI:30013"/>
        <dbReference type="ChEBI" id="CHEBI:30616"/>
        <dbReference type="ChEBI" id="CHEBI:61977"/>
        <dbReference type="ChEBI" id="CHEBI:456216"/>
        <dbReference type="EC" id="2.7.11.22"/>
    </reaction>
</comment>
<dbReference type="SUPFAM" id="SSF56112">
    <property type="entry name" value="Protein kinase-like (PK-like)"/>
    <property type="match status" value="1"/>
</dbReference>
<dbReference type="PANTHER" id="PTHR24056:SF0">
    <property type="entry name" value="CYCLIN-DEPENDENT KINASE 7"/>
    <property type="match status" value="1"/>
</dbReference>
<dbReference type="GO" id="GO:0005524">
    <property type="term" value="F:ATP binding"/>
    <property type="evidence" value="ECO:0007669"/>
    <property type="project" value="UniProtKB-UniRule"/>
</dbReference>
<dbReference type="GO" id="GO:0070985">
    <property type="term" value="C:transcription factor TFIIK complex"/>
    <property type="evidence" value="ECO:0007669"/>
    <property type="project" value="TreeGrafter"/>
</dbReference>
<comment type="similarity">
    <text evidence="1">Belongs to the protein kinase superfamily. CMGC Ser/Thr protein kinase family. CDC2/CDKX subfamily.</text>
</comment>
<evidence type="ECO:0000256" key="11">
    <source>
        <dbReference type="SAM" id="MobiDB-lite"/>
    </source>
</evidence>
<keyword evidence="14" id="KW-1185">Reference proteome</keyword>
<dbReference type="InterPro" id="IPR050108">
    <property type="entry name" value="CDK"/>
</dbReference>
<dbReference type="OrthoDB" id="1732493at2759"/>
<evidence type="ECO:0000256" key="10">
    <source>
        <dbReference type="RuleBase" id="RU000304"/>
    </source>
</evidence>
<evidence type="ECO:0000256" key="2">
    <source>
        <dbReference type="ARBA" id="ARBA00022527"/>
    </source>
</evidence>
<dbReference type="PROSITE" id="PS50011">
    <property type="entry name" value="PROTEIN_KINASE_DOM"/>
    <property type="match status" value="1"/>
</dbReference>
<dbReference type="EMBL" id="MU005580">
    <property type="protein sequence ID" value="KAF2684988.1"/>
    <property type="molecule type" value="Genomic_DNA"/>
</dbReference>
<evidence type="ECO:0000256" key="3">
    <source>
        <dbReference type="ARBA" id="ARBA00022679"/>
    </source>
</evidence>
<dbReference type="PROSITE" id="PS00107">
    <property type="entry name" value="PROTEIN_KINASE_ATP"/>
    <property type="match status" value="1"/>
</dbReference>
<organism evidence="13 14">
    <name type="scientific">Lentithecium fluviatile CBS 122367</name>
    <dbReference type="NCBI Taxonomy" id="1168545"/>
    <lineage>
        <taxon>Eukaryota</taxon>
        <taxon>Fungi</taxon>
        <taxon>Dikarya</taxon>
        <taxon>Ascomycota</taxon>
        <taxon>Pezizomycotina</taxon>
        <taxon>Dothideomycetes</taxon>
        <taxon>Pleosporomycetidae</taxon>
        <taxon>Pleosporales</taxon>
        <taxon>Massarineae</taxon>
        <taxon>Lentitheciaceae</taxon>
        <taxon>Lentithecium</taxon>
    </lineage>
</organism>
<keyword evidence="2 10" id="KW-0723">Serine/threonine-protein kinase</keyword>
<dbReference type="GO" id="GO:0008353">
    <property type="term" value="F:RNA polymerase II CTD heptapeptide repeat kinase activity"/>
    <property type="evidence" value="ECO:0007669"/>
    <property type="project" value="TreeGrafter"/>
</dbReference>
<evidence type="ECO:0000256" key="1">
    <source>
        <dbReference type="ARBA" id="ARBA00006485"/>
    </source>
</evidence>
<dbReference type="GO" id="GO:0045944">
    <property type="term" value="P:positive regulation of transcription by RNA polymerase II"/>
    <property type="evidence" value="ECO:0007669"/>
    <property type="project" value="TreeGrafter"/>
</dbReference>
<dbReference type="Proteomes" id="UP000799291">
    <property type="component" value="Unassembled WGS sequence"/>
</dbReference>
<dbReference type="GO" id="GO:0005737">
    <property type="term" value="C:cytoplasm"/>
    <property type="evidence" value="ECO:0007669"/>
    <property type="project" value="TreeGrafter"/>
</dbReference>
<evidence type="ECO:0000313" key="13">
    <source>
        <dbReference type="EMBL" id="KAF2684988.1"/>
    </source>
</evidence>